<keyword evidence="11" id="KW-1015">Disulfide bond</keyword>
<dbReference type="InterPro" id="IPR051432">
    <property type="entry name" value="KCNMA1_auxiliary"/>
</dbReference>
<reference evidence="15 16" key="1">
    <citation type="submission" date="2015-04" db="EMBL/GenBank/DDBJ databases">
        <authorList>
            <person name="Syromyatnikov M.Y."/>
            <person name="Popov V.N."/>
        </authorList>
    </citation>
    <scope>NUCLEOTIDE SEQUENCE [LARGE SCALE GENOMIC DNA]</scope>
</reference>
<evidence type="ECO:0000256" key="14">
    <source>
        <dbReference type="SAM" id="Phobius"/>
    </source>
</evidence>
<evidence type="ECO:0000256" key="8">
    <source>
        <dbReference type="ARBA" id="ARBA00022989"/>
    </source>
</evidence>
<dbReference type="OrthoDB" id="6022531at2759"/>
<protein>
    <submittedName>
        <fullName evidence="15">CLUMA_CG014533, isoform A</fullName>
    </submittedName>
</protein>
<evidence type="ECO:0000313" key="15">
    <source>
        <dbReference type="EMBL" id="CRL01295.1"/>
    </source>
</evidence>
<comment type="subcellular location">
    <subcellularLocation>
        <location evidence="1">Cell membrane</location>
        <topology evidence="1">Single-pass membrane protein</topology>
    </subcellularLocation>
</comment>
<evidence type="ECO:0000256" key="9">
    <source>
        <dbReference type="ARBA" id="ARBA00023065"/>
    </source>
</evidence>
<evidence type="ECO:0000256" key="13">
    <source>
        <dbReference type="SAM" id="Coils"/>
    </source>
</evidence>
<evidence type="ECO:0000256" key="7">
    <source>
        <dbReference type="ARBA" id="ARBA00022737"/>
    </source>
</evidence>
<feature type="transmembrane region" description="Helical" evidence="14">
    <location>
        <begin position="412"/>
        <end position="434"/>
    </location>
</feature>
<keyword evidence="7" id="KW-0677">Repeat</keyword>
<proteinExistence type="predicted"/>
<keyword evidence="13" id="KW-0175">Coiled coil</keyword>
<keyword evidence="3" id="KW-1003">Cell membrane</keyword>
<evidence type="ECO:0000256" key="5">
    <source>
        <dbReference type="ARBA" id="ARBA00022692"/>
    </source>
</evidence>
<accession>A0A1J1IM23</accession>
<dbReference type="InterPro" id="IPR032675">
    <property type="entry name" value="LRR_dom_sf"/>
</dbReference>
<dbReference type="PANTHER" id="PTHR46473:SF23">
    <property type="entry name" value="GH08155P"/>
    <property type="match status" value="1"/>
</dbReference>
<evidence type="ECO:0000256" key="12">
    <source>
        <dbReference type="ARBA" id="ARBA00023303"/>
    </source>
</evidence>
<evidence type="ECO:0000313" key="16">
    <source>
        <dbReference type="Proteomes" id="UP000183832"/>
    </source>
</evidence>
<evidence type="ECO:0000256" key="11">
    <source>
        <dbReference type="ARBA" id="ARBA00023157"/>
    </source>
</evidence>
<evidence type="ECO:0000256" key="1">
    <source>
        <dbReference type="ARBA" id="ARBA00004162"/>
    </source>
</evidence>
<dbReference type="GO" id="GO:0034220">
    <property type="term" value="P:monoatomic ion transmembrane transport"/>
    <property type="evidence" value="ECO:0007669"/>
    <property type="project" value="UniProtKB-KW"/>
</dbReference>
<dbReference type="SUPFAM" id="SSF52058">
    <property type="entry name" value="L domain-like"/>
    <property type="match status" value="2"/>
</dbReference>
<evidence type="ECO:0000256" key="4">
    <source>
        <dbReference type="ARBA" id="ARBA00022614"/>
    </source>
</evidence>
<keyword evidence="6" id="KW-0732">Signal</keyword>
<dbReference type="EMBL" id="CVRI01000055">
    <property type="protein sequence ID" value="CRL01295.1"/>
    <property type="molecule type" value="Genomic_DNA"/>
</dbReference>
<dbReference type="Proteomes" id="UP000183832">
    <property type="component" value="Unassembled WGS sequence"/>
</dbReference>
<dbReference type="GO" id="GO:0005886">
    <property type="term" value="C:plasma membrane"/>
    <property type="evidence" value="ECO:0007669"/>
    <property type="project" value="UniProtKB-SubCell"/>
</dbReference>
<evidence type="ECO:0000256" key="2">
    <source>
        <dbReference type="ARBA" id="ARBA00022448"/>
    </source>
</evidence>
<keyword evidence="10 14" id="KW-0472">Membrane</keyword>
<dbReference type="SMART" id="SM00369">
    <property type="entry name" value="LRR_TYP"/>
    <property type="match status" value="6"/>
</dbReference>
<dbReference type="InterPro" id="IPR001611">
    <property type="entry name" value="Leu-rich_rpt"/>
</dbReference>
<organism evidence="15 16">
    <name type="scientific">Clunio marinus</name>
    <dbReference type="NCBI Taxonomy" id="568069"/>
    <lineage>
        <taxon>Eukaryota</taxon>
        <taxon>Metazoa</taxon>
        <taxon>Ecdysozoa</taxon>
        <taxon>Arthropoda</taxon>
        <taxon>Hexapoda</taxon>
        <taxon>Insecta</taxon>
        <taxon>Pterygota</taxon>
        <taxon>Neoptera</taxon>
        <taxon>Endopterygota</taxon>
        <taxon>Diptera</taxon>
        <taxon>Nematocera</taxon>
        <taxon>Chironomoidea</taxon>
        <taxon>Chironomidae</taxon>
        <taxon>Clunio</taxon>
    </lineage>
</organism>
<evidence type="ECO:0000256" key="6">
    <source>
        <dbReference type="ARBA" id="ARBA00022729"/>
    </source>
</evidence>
<keyword evidence="2" id="KW-0813">Transport</keyword>
<dbReference type="PROSITE" id="PS51450">
    <property type="entry name" value="LRR"/>
    <property type="match status" value="4"/>
</dbReference>
<name>A0A1J1IM23_9DIPT</name>
<keyword evidence="5 14" id="KW-0812">Transmembrane</keyword>
<dbReference type="AlphaFoldDB" id="A0A1J1IM23"/>
<dbReference type="Pfam" id="PF13855">
    <property type="entry name" value="LRR_8"/>
    <property type="match status" value="2"/>
</dbReference>
<evidence type="ECO:0000256" key="10">
    <source>
        <dbReference type="ARBA" id="ARBA00023136"/>
    </source>
</evidence>
<dbReference type="STRING" id="568069.A0A1J1IM23"/>
<dbReference type="PRINTS" id="PR00019">
    <property type="entry name" value="LEURICHRPT"/>
</dbReference>
<evidence type="ECO:0000256" key="3">
    <source>
        <dbReference type="ARBA" id="ARBA00022475"/>
    </source>
</evidence>
<keyword evidence="12" id="KW-0407">Ion channel</keyword>
<dbReference type="Gene3D" id="3.80.10.10">
    <property type="entry name" value="Ribonuclease Inhibitor"/>
    <property type="match status" value="3"/>
</dbReference>
<keyword evidence="16" id="KW-1185">Reference proteome</keyword>
<sequence length="465" mass="53415">MTLVLDASYKELPSDVFSHSYNLQKLNASHNQLTKIDRESFQSANNLQNLDLSNNEISSISNMAFFYLKKLKNLNLSNNKISTLKSATFEECGKTLLFLNLSHNLLSEISEDVLDPLTNKFISIDLSHNKIAIIKSESSSDSSDRSRLISFNELKLDHNLLEKFEFEFESITDLDLSNNRLQGVLLLKNKTVFYLDVSNNNLSELKVDGIMELEYLFISNNYEMKKLLIGSYSNLNTVGMRNVNLQNISGINLLRNSSKMIFLDLSYSYVGPLNVDDFSEMTSLKTLFLKATGISRITYGTFSHQKELEWLDISDNNLGFIDLQMFSGMKKLKTLDIKIQALVENMKNITLEKQQITTDKLTLQMNELHLELAKMKHENDKNTQISSINKERTEMLQTQAQIPVEQYSDTQFFKNFVIVLMTAIITSIIIIRIVKTKAYFRKYIRENMSVRYRNSESTLTTALNS</sequence>
<keyword evidence="4" id="KW-0433">Leucine-rich repeat</keyword>
<dbReference type="InterPro" id="IPR003591">
    <property type="entry name" value="Leu-rich_rpt_typical-subtyp"/>
</dbReference>
<dbReference type="PANTHER" id="PTHR46473">
    <property type="entry name" value="GH08155P"/>
    <property type="match status" value="1"/>
</dbReference>
<keyword evidence="9" id="KW-0406">Ion transport</keyword>
<keyword evidence="8 14" id="KW-1133">Transmembrane helix</keyword>
<gene>
    <name evidence="15" type="ORF">CLUMA_CG014533</name>
</gene>
<feature type="coiled-coil region" evidence="13">
    <location>
        <begin position="332"/>
        <end position="378"/>
    </location>
</feature>